<gene>
    <name evidence="2" type="ORF">GCM10022402_02940</name>
</gene>
<name>A0ABP7EVD3_9ACTN</name>
<proteinExistence type="predicted"/>
<organism evidence="2 3">
    <name type="scientific">Salinactinospora qingdaonensis</name>
    <dbReference type="NCBI Taxonomy" id="702744"/>
    <lineage>
        <taxon>Bacteria</taxon>
        <taxon>Bacillati</taxon>
        <taxon>Actinomycetota</taxon>
        <taxon>Actinomycetes</taxon>
        <taxon>Streptosporangiales</taxon>
        <taxon>Nocardiopsidaceae</taxon>
        <taxon>Salinactinospora</taxon>
    </lineage>
</organism>
<keyword evidence="3" id="KW-1185">Reference proteome</keyword>
<comment type="caution">
    <text evidence="2">The sequence shown here is derived from an EMBL/GenBank/DDBJ whole genome shotgun (WGS) entry which is preliminary data.</text>
</comment>
<dbReference type="EMBL" id="BAABDD010000001">
    <property type="protein sequence ID" value="GAA3725635.1"/>
    <property type="molecule type" value="Genomic_DNA"/>
</dbReference>
<feature type="region of interest" description="Disordered" evidence="1">
    <location>
        <begin position="26"/>
        <end position="62"/>
    </location>
</feature>
<evidence type="ECO:0000256" key="1">
    <source>
        <dbReference type="SAM" id="MobiDB-lite"/>
    </source>
</evidence>
<protein>
    <submittedName>
        <fullName evidence="2">Uncharacterized protein</fullName>
    </submittedName>
</protein>
<sequence>MGDIDHGRGSFTWYGVLVGSAVFAGGGGAGDTDCAGQERENGDKGGKGTESGEHGTPNEWLH</sequence>
<reference evidence="3" key="1">
    <citation type="journal article" date="2019" name="Int. J. Syst. Evol. Microbiol.">
        <title>The Global Catalogue of Microorganisms (GCM) 10K type strain sequencing project: providing services to taxonomists for standard genome sequencing and annotation.</title>
        <authorList>
            <consortium name="The Broad Institute Genomics Platform"/>
            <consortium name="The Broad Institute Genome Sequencing Center for Infectious Disease"/>
            <person name="Wu L."/>
            <person name="Ma J."/>
        </authorList>
    </citation>
    <scope>NUCLEOTIDE SEQUENCE [LARGE SCALE GENOMIC DNA]</scope>
    <source>
        <strain evidence="3">JCM 17137</strain>
    </source>
</reference>
<feature type="compositionally biased region" description="Basic and acidic residues" evidence="1">
    <location>
        <begin position="36"/>
        <end position="53"/>
    </location>
</feature>
<evidence type="ECO:0000313" key="3">
    <source>
        <dbReference type="Proteomes" id="UP001500908"/>
    </source>
</evidence>
<accession>A0ABP7EVD3</accession>
<dbReference type="Proteomes" id="UP001500908">
    <property type="component" value="Unassembled WGS sequence"/>
</dbReference>
<evidence type="ECO:0000313" key="2">
    <source>
        <dbReference type="EMBL" id="GAA3725635.1"/>
    </source>
</evidence>